<protein>
    <submittedName>
        <fullName evidence="1">Cellular retinoic acid-binding protein 2 (Cellular retinoic acid-binding protein II) (CRABP-II)</fullName>
    </submittedName>
</protein>
<reference evidence="1 2" key="1">
    <citation type="submission" date="2024-02" db="EMBL/GenBank/DDBJ databases">
        <authorList>
            <person name="Chen Y."/>
            <person name="Shah S."/>
            <person name="Dougan E. K."/>
            <person name="Thang M."/>
            <person name="Chan C."/>
        </authorList>
    </citation>
    <scope>NUCLEOTIDE SEQUENCE [LARGE SCALE GENOMIC DNA]</scope>
</reference>
<dbReference type="Proteomes" id="UP001642464">
    <property type="component" value="Unassembled WGS sequence"/>
</dbReference>
<evidence type="ECO:0000313" key="2">
    <source>
        <dbReference type="Proteomes" id="UP001642464"/>
    </source>
</evidence>
<dbReference type="EMBL" id="CAXAMM010004669">
    <property type="protein sequence ID" value="CAK9004460.1"/>
    <property type="molecule type" value="Genomic_DNA"/>
</dbReference>
<organism evidence="1 2">
    <name type="scientific">Durusdinium trenchii</name>
    <dbReference type="NCBI Taxonomy" id="1381693"/>
    <lineage>
        <taxon>Eukaryota</taxon>
        <taxon>Sar</taxon>
        <taxon>Alveolata</taxon>
        <taxon>Dinophyceae</taxon>
        <taxon>Suessiales</taxon>
        <taxon>Symbiodiniaceae</taxon>
        <taxon>Durusdinium</taxon>
    </lineage>
</organism>
<dbReference type="SUPFAM" id="SSF50814">
    <property type="entry name" value="Lipocalins"/>
    <property type="match status" value="1"/>
</dbReference>
<proteinExistence type="predicted"/>
<comment type="caution">
    <text evidence="1">The sequence shown here is derived from an EMBL/GenBank/DDBJ whole genome shotgun (WGS) entry which is preliminary data.</text>
</comment>
<dbReference type="InterPro" id="IPR012674">
    <property type="entry name" value="Calycin"/>
</dbReference>
<sequence length="157" mass="18196">MGSTKSIIEMISDFFKPERPSFHGEWVCIDTWGLEEFLKEMGISYMKRLAASKAPWPSWEFHQEQDTFKFINHTMLGDIIEEFVADGSEYTTVDGHKQTLTCIAEWEGKTLVIERMGPQGRFREERSIDEKGQLNFRLSGLEGKSMSWGRSFKRKGT</sequence>
<keyword evidence="2" id="KW-1185">Reference proteome</keyword>
<accession>A0ABP0IPD5</accession>
<name>A0ABP0IPD5_9DINO</name>
<dbReference type="Gene3D" id="2.40.128.20">
    <property type="match status" value="1"/>
</dbReference>
<gene>
    <name evidence="1" type="ORF">SCF082_LOCUS8193</name>
</gene>
<evidence type="ECO:0000313" key="1">
    <source>
        <dbReference type="EMBL" id="CAK9004460.1"/>
    </source>
</evidence>